<reference evidence="4 5" key="1">
    <citation type="submission" date="2023-02" db="EMBL/GenBank/DDBJ databases">
        <title>Genome sequence of Lentisphaera profundi SAORIC-696.</title>
        <authorList>
            <person name="Kim e."/>
            <person name="Cho J.-C."/>
            <person name="Choi A."/>
            <person name="Kang I."/>
        </authorList>
    </citation>
    <scope>NUCLEOTIDE SEQUENCE [LARGE SCALE GENOMIC DNA]</scope>
    <source>
        <strain evidence="4 5">SAORIC-696</strain>
    </source>
</reference>
<dbReference type="EMBL" id="CP117812">
    <property type="protein sequence ID" value="WDE99451.1"/>
    <property type="molecule type" value="Genomic_DNA"/>
</dbReference>
<evidence type="ECO:0000313" key="4">
    <source>
        <dbReference type="EMBL" id="WDE99451.1"/>
    </source>
</evidence>
<keyword evidence="1" id="KW-0378">Hydrolase</keyword>
<name>A0ABY7VZS2_9BACT</name>
<feature type="region of interest" description="Disordered" evidence="2">
    <location>
        <begin position="250"/>
        <end position="271"/>
    </location>
</feature>
<dbReference type="RefSeq" id="WP_274154306.1">
    <property type="nucleotide sequence ID" value="NZ_CP117812.1"/>
</dbReference>
<evidence type="ECO:0000259" key="3">
    <source>
        <dbReference type="Pfam" id="PF03629"/>
    </source>
</evidence>
<dbReference type="InterPro" id="IPR036514">
    <property type="entry name" value="SGNH_hydro_sf"/>
</dbReference>
<dbReference type="Pfam" id="PF03629">
    <property type="entry name" value="SASA"/>
    <property type="match status" value="1"/>
</dbReference>
<dbReference type="SUPFAM" id="SSF52266">
    <property type="entry name" value="SGNH hydrolase"/>
    <property type="match status" value="1"/>
</dbReference>
<evidence type="ECO:0000256" key="1">
    <source>
        <dbReference type="ARBA" id="ARBA00022801"/>
    </source>
</evidence>
<dbReference type="Gene3D" id="2.60.40.10">
    <property type="entry name" value="Immunoglobulins"/>
    <property type="match status" value="1"/>
</dbReference>
<dbReference type="InterPro" id="IPR005181">
    <property type="entry name" value="SASA"/>
</dbReference>
<dbReference type="PANTHER" id="PTHR22901:SF0">
    <property type="entry name" value="SIALATE O-ACETYLESTERASE"/>
    <property type="match status" value="1"/>
</dbReference>
<gene>
    <name evidence="4" type="ORF">PQO03_16565</name>
</gene>
<dbReference type="Gene3D" id="3.40.50.1110">
    <property type="entry name" value="SGNH hydrolase"/>
    <property type="match status" value="1"/>
</dbReference>
<organism evidence="4 5">
    <name type="scientific">Lentisphaera profundi</name>
    <dbReference type="NCBI Taxonomy" id="1658616"/>
    <lineage>
        <taxon>Bacteria</taxon>
        <taxon>Pseudomonadati</taxon>
        <taxon>Lentisphaerota</taxon>
        <taxon>Lentisphaeria</taxon>
        <taxon>Lentisphaerales</taxon>
        <taxon>Lentisphaeraceae</taxon>
        <taxon>Lentisphaera</taxon>
    </lineage>
</organism>
<dbReference type="InterPro" id="IPR013783">
    <property type="entry name" value="Ig-like_fold"/>
</dbReference>
<feature type="domain" description="Sialate O-acetylesterase" evidence="3">
    <location>
        <begin position="278"/>
        <end position="353"/>
    </location>
</feature>
<sequence>MKSHFYKLSLITGIISTPVLADIKPAELFVNHMVIQRDTEATIWGTADPNEKVTVKASWGAAGKTLADKEGKWSVKLQTPHAGGPHNLYLEGNNKIEIKDVLSGDVWLCAGQSNMQVTVSSTTNSKPAIAKANYPGIRTFVIDRNPTNKKTNDCGGEWKVCTPQSIKKFSAVGYFTGRDLHTDLNVPIGLIGSYWGGTYIESWTPWEVQKYDLIAQSRKIPLDKKAASYTPESAKANYEKQLERWKDKAAKAKQAKKRGPRKPSLAQDPKLNQNYPANLYNGMIHPLTSFAIKGAIWYQGENNATSMGDAVHYRVQLARMVNSWRQAWGIDFPFYSVQLPNFKQAQTKPVESDNIWPAIRESYVLADGKTPDIFTSTMIDLGEAKDIHPRNKQDVGKRMASTILNKTYGKKTPTTPFMKSYEIDGNKIIIQFDYTGSGLLAKGGKLKAFAIAGKDQKFVWADAEIINKEGVDCLVVSSSLIKNPVAVRYAWADNPAECKLYSKEGFPASPFRTDSWSLIPNK</sequence>
<proteinExistence type="predicted"/>
<keyword evidence="5" id="KW-1185">Reference proteome</keyword>
<accession>A0ABY7VZS2</accession>
<protein>
    <submittedName>
        <fullName evidence="4">Sialate O-acetylesterase</fullName>
    </submittedName>
</protein>
<feature type="compositionally biased region" description="Basic residues" evidence="2">
    <location>
        <begin position="251"/>
        <end position="261"/>
    </location>
</feature>
<dbReference type="InterPro" id="IPR039329">
    <property type="entry name" value="SIAE"/>
</dbReference>
<evidence type="ECO:0000256" key="2">
    <source>
        <dbReference type="SAM" id="MobiDB-lite"/>
    </source>
</evidence>
<evidence type="ECO:0000313" key="5">
    <source>
        <dbReference type="Proteomes" id="UP001214250"/>
    </source>
</evidence>
<dbReference type="Proteomes" id="UP001214250">
    <property type="component" value="Chromosome 2"/>
</dbReference>
<dbReference type="PANTHER" id="PTHR22901">
    <property type="entry name" value="SIALATE O-ACETYLESTERASE"/>
    <property type="match status" value="1"/>
</dbReference>